<dbReference type="GO" id="GO:0005829">
    <property type="term" value="C:cytosol"/>
    <property type="evidence" value="ECO:0007669"/>
    <property type="project" value="TreeGrafter"/>
</dbReference>
<dbReference type="NCBIfam" id="TIGR03356">
    <property type="entry name" value="BGL"/>
    <property type="match status" value="1"/>
</dbReference>
<evidence type="ECO:0000256" key="7">
    <source>
        <dbReference type="ARBA" id="ARBA00023295"/>
    </source>
</evidence>
<organism evidence="12 13">
    <name type="scientific">Cellulomonas uda</name>
    <dbReference type="NCBI Taxonomy" id="1714"/>
    <lineage>
        <taxon>Bacteria</taxon>
        <taxon>Bacillati</taxon>
        <taxon>Actinomycetota</taxon>
        <taxon>Actinomycetes</taxon>
        <taxon>Micrococcales</taxon>
        <taxon>Cellulomonadaceae</taxon>
        <taxon>Cellulomonas</taxon>
    </lineage>
</organism>
<dbReference type="AlphaFoldDB" id="A0A4Y3KCF1"/>
<dbReference type="SUPFAM" id="SSF51445">
    <property type="entry name" value="(Trans)glycosidases"/>
    <property type="match status" value="1"/>
</dbReference>
<comment type="similarity">
    <text evidence="2 11">Belongs to the glycosyl hydrolase 1 family.</text>
</comment>
<dbReference type="EC" id="3.2.1.21" evidence="3 11"/>
<evidence type="ECO:0000256" key="8">
    <source>
        <dbReference type="ARBA" id="ARBA00023326"/>
    </source>
</evidence>
<protein>
    <recommendedName>
        <fullName evidence="3 11">Beta-glucosidase</fullName>
        <ecNumber evidence="3 11">3.2.1.21</ecNumber>
    </recommendedName>
</protein>
<feature type="binding site" evidence="10">
    <location>
        <position position="302"/>
    </location>
    <ligand>
        <name>substrate</name>
    </ligand>
</feature>
<dbReference type="PANTHER" id="PTHR10353:SF36">
    <property type="entry name" value="LP05116P"/>
    <property type="match status" value="1"/>
</dbReference>
<feature type="binding site" evidence="10">
    <location>
        <position position="25"/>
    </location>
    <ligand>
        <name>substrate</name>
    </ligand>
</feature>
<dbReference type="InterPro" id="IPR017853">
    <property type="entry name" value="GH"/>
</dbReference>
<reference evidence="12 13" key="1">
    <citation type="submission" date="2019-06" db="EMBL/GenBank/DDBJ databases">
        <title>Whole genome shotgun sequence of Cellulomonas uda NBRC 3747.</title>
        <authorList>
            <person name="Hosoyama A."/>
            <person name="Uohara A."/>
            <person name="Ohji S."/>
            <person name="Ichikawa N."/>
        </authorList>
    </citation>
    <scope>NUCLEOTIDE SEQUENCE [LARGE SCALE GENOMIC DNA]</scope>
    <source>
        <strain evidence="12 13">NBRC 3747</strain>
    </source>
</reference>
<gene>
    <name evidence="12" type="ORF">CUD01_20970</name>
</gene>
<comment type="catalytic activity">
    <reaction evidence="1 11">
        <text>Hydrolysis of terminal, non-reducing beta-D-glucosyl residues with release of beta-D-glucose.</text>
        <dbReference type="EC" id="3.2.1.21"/>
    </reaction>
</comment>
<evidence type="ECO:0000256" key="6">
    <source>
        <dbReference type="ARBA" id="ARBA00023277"/>
    </source>
</evidence>
<dbReference type="InterPro" id="IPR033132">
    <property type="entry name" value="GH_1_N_CS"/>
</dbReference>
<evidence type="ECO:0000256" key="1">
    <source>
        <dbReference type="ARBA" id="ARBA00000448"/>
    </source>
</evidence>
<evidence type="ECO:0000256" key="9">
    <source>
        <dbReference type="PIRSR" id="PIRSR617736-1"/>
    </source>
</evidence>
<keyword evidence="7 11" id="KW-0326">Glycosidase</keyword>
<dbReference type="PANTHER" id="PTHR10353">
    <property type="entry name" value="GLYCOSYL HYDROLASE"/>
    <property type="match status" value="1"/>
</dbReference>
<dbReference type="GO" id="GO:0008422">
    <property type="term" value="F:beta-glucosidase activity"/>
    <property type="evidence" value="ECO:0007669"/>
    <property type="project" value="UniProtKB-EC"/>
</dbReference>
<evidence type="ECO:0000256" key="4">
    <source>
        <dbReference type="ARBA" id="ARBA00022801"/>
    </source>
</evidence>
<proteinExistence type="inferred from homology"/>
<comment type="caution">
    <text evidence="12">The sequence shown here is derived from an EMBL/GenBank/DDBJ whole genome shotgun (WGS) entry which is preliminary data.</text>
</comment>
<dbReference type="InterPro" id="IPR017736">
    <property type="entry name" value="Glyco_hydro_1_beta-glucosidase"/>
</dbReference>
<dbReference type="RefSeq" id="WP_141320965.1">
    <property type="nucleotide sequence ID" value="NZ_BJLP01000034.1"/>
</dbReference>
<feature type="active site" description="Nucleophile" evidence="9">
    <location>
        <position position="379"/>
    </location>
</feature>
<accession>A0A4Y3KCF1</accession>
<feature type="active site" description="Proton donor" evidence="9">
    <location>
        <position position="171"/>
    </location>
</feature>
<evidence type="ECO:0000313" key="12">
    <source>
        <dbReference type="EMBL" id="GEA81653.1"/>
    </source>
</evidence>
<keyword evidence="13" id="KW-1185">Reference proteome</keyword>
<dbReference type="Proteomes" id="UP000315842">
    <property type="component" value="Unassembled WGS sequence"/>
</dbReference>
<dbReference type="PROSITE" id="PS00653">
    <property type="entry name" value="GLYCOSYL_HYDROL_F1_2"/>
    <property type="match status" value="1"/>
</dbReference>
<keyword evidence="8" id="KW-0624">Polysaccharide degradation</keyword>
<evidence type="ECO:0000256" key="2">
    <source>
        <dbReference type="ARBA" id="ARBA00010838"/>
    </source>
</evidence>
<dbReference type="EMBL" id="BJLP01000034">
    <property type="protein sequence ID" value="GEA81653.1"/>
    <property type="molecule type" value="Genomic_DNA"/>
</dbReference>
<dbReference type="PRINTS" id="PR00131">
    <property type="entry name" value="GLHYDRLASE1"/>
</dbReference>
<dbReference type="FunFam" id="3.20.20.80:FF:000004">
    <property type="entry name" value="Beta-glucosidase 6-phospho-beta-glucosidase"/>
    <property type="match status" value="1"/>
</dbReference>
<keyword evidence="4 11" id="KW-0378">Hydrolase</keyword>
<evidence type="ECO:0000256" key="10">
    <source>
        <dbReference type="PIRSR" id="PIRSR617736-2"/>
    </source>
</evidence>
<evidence type="ECO:0000256" key="5">
    <source>
        <dbReference type="ARBA" id="ARBA00023001"/>
    </source>
</evidence>
<feature type="binding site" evidence="10">
    <location>
        <position position="426"/>
    </location>
    <ligand>
        <name>substrate</name>
    </ligand>
</feature>
<evidence type="ECO:0000313" key="13">
    <source>
        <dbReference type="Proteomes" id="UP000315842"/>
    </source>
</evidence>
<evidence type="ECO:0000256" key="3">
    <source>
        <dbReference type="ARBA" id="ARBA00012744"/>
    </source>
</evidence>
<dbReference type="InterPro" id="IPR001360">
    <property type="entry name" value="Glyco_hydro_1"/>
</dbReference>
<feature type="binding site" evidence="10">
    <location>
        <position position="170"/>
    </location>
    <ligand>
        <name>substrate</name>
    </ligand>
</feature>
<keyword evidence="5" id="KW-0136">Cellulose degradation</keyword>
<keyword evidence="6" id="KW-0119">Carbohydrate metabolism</keyword>
<dbReference type="GO" id="GO:0030245">
    <property type="term" value="P:cellulose catabolic process"/>
    <property type="evidence" value="ECO:0007669"/>
    <property type="project" value="UniProtKB-KW"/>
</dbReference>
<dbReference type="Gene3D" id="3.20.20.80">
    <property type="entry name" value="Glycosidases"/>
    <property type="match status" value="1"/>
</dbReference>
<feature type="binding site" evidence="10">
    <location>
        <begin position="433"/>
        <end position="434"/>
    </location>
    <ligand>
        <name>substrate</name>
    </ligand>
</feature>
<evidence type="ECO:0000256" key="11">
    <source>
        <dbReference type="RuleBase" id="RU361175"/>
    </source>
</evidence>
<dbReference type="Pfam" id="PF00232">
    <property type="entry name" value="Glyco_hydro_1"/>
    <property type="match status" value="1"/>
</dbReference>
<feature type="binding site" evidence="10">
    <location>
        <position position="126"/>
    </location>
    <ligand>
        <name>substrate</name>
    </ligand>
</feature>
<sequence length="481" mass="53191">MTTTRPSGRQFPADFLWGSATASYQIEGAVDVDGRGPSIWDTFSRTPGKVLGGDTGDVAADHYHRVEQDVALMAELGLEAYRFSLAWPRIQPTGSGEFNEAGLAFYSDLVDRLIAAGIKPVVTLYHWDLPQPLEDAGGWANRETALRFEEYARKVAEVLGDRVHLWTTLNEPWCSAFLGYASGVHAPGVTDDEKALRAVHHLNLAHGLAARAIKDVLGEDTPISITLNLHVTRAASDDPADVEAKRRIDTIANEVFLRPVVDGEYPKEVFADTESITDWSFVLDGDLDLIKVPLALLGVNYYSTGRVRYGTPPVGDGKPGPDGHRSSVHSPWVGATHSEWLPQPGPHTAMGWNIEPEGLVELLVELHERYPNLPLAVTENGAAFYDTVDEDGRVHDVERVAYLHDHIDAVGEAIDKGVDVVGYFVWSFLDNFEWAYGYDRRFGVVRVDYDTLERTVKDSGRWYAELVRTRTIPTIESAATL</sequence>
<name>A0A4Y3KCF1_CELUD</name>